<reference evidence="3" key="1">
    <citation type="submission" date="2022-06" db="EMBL/GenBank/DDBJ databases">
        <title>Sequencing the genomes of 1000 actinobacteria strains.</title>
        <authorList>
            <person name="Klenk H.-P."/>
        </authorList>
    </citation>
    <scope>NUCLEOTIDE SEQUENCE</scope>
    <source>
        <strain evidence="3">DSM 46694</strain>
    </source>
</reference>
<dbReference type="RefSeq" id="WP_253744023.1">
    <property type="nucleotide sequence ID" value="NZ_BAABKA010000063.1"/>
</dbReference>
<dbReference type="Proteomes" id="UP001139648">
    <property type="component" value="Unassembled WGS sequence"/>
</dbReference>
<name>A0A9X2GG33_9ACTN</name>
<comment type="caution">
    <text evidence="3">The sequence shown here is derived from an EMBL/GenBank/DDBJ whole genome shotgun (WGS) entry which is preliminary data.</text>
</comment>
<feature type="region of interest" description="Disordered" evidence="1">
    <location>
        <begin position="328"/>
        <end position="368"/>
    </location>
</feature>
<feature type="transmembrane region" description="Helical" evidence="2">
    <location>
        <begin position="31"/>
        <end position="56"/>
    </location>
</feature>
<protein>
    <recommendedName>
        <fullName evidence="5">Pentapeptide repeat-containing protein</fullName>
    </recommendedName>
</protein>
<dbReference type="Pfam" id="PF13576">
    <property type="entry name" value="Pentapeptide_3"/>
    <property type="match status" value="1"/>
</dbReference>
<feature type="transmembrane region" description="Helical" evidence="2">
    <location>
        <begin position="76"/>
        <end position="94"/>
    </location>
</feature>
<keyword evidence="2" id="KW-0472">Membrane</keyword>
<dbReference type="Gene3D" id="2.160.20.80">
    <property type="entry name" value="E3 ubiquitin-protein ligase SopA"/>
    <property type="match status" value="1"/>
</dbReference>
<sequence length="368" mass="38639">MIRAGSDSTRRGDAEQQAVEAEAGLWPIGRALTIAASVAFLGLAAVMVIVLAVLGFPQLAPTGALPPSQLLEVLKLVLGTVAGAGALLALVMAYRRQRLAEVANERDERRAREDLARVCNERFATAVGQLGHDGAAVRLAGAHALAGLADDWAPLRQTCIDVLCAYLRLPYEPDPGPDAPSEQKLAFARDQRVRHTVIDVIVARLRDGARVSWQGHIFDFSGALFDGGNFSGARFTGGEVNFSGAKFTGGRVSFDRVEFSGAIVGFMAAEFAGGFVKFLKTKFSGGLVAFYDARFSGGTVTFRGAEFSGSDVGFRGAEFSGGAVDLSSPGEWEVPPDLGGMDPAAPPAGVSLPAAIVDQGETRTEPRA</sequence>
<evidence type="ECO:0000313" key="4">
    <source>
        <dbReference type="Proteomes" id="UP001139648"/>
    </source>
</evidence>
<dbReference type="EMBL" id="JAMZEB010000002">
    <property type="protein sequence ID" value="MCP2356854.1"/>
    <property type="molecule type" value="Genomic_DNA"/>
</dbReference>
<evidence type="ECO:0000256" key="2">
    <source>
        <dbReference type="SAM" id="Phobius"/>
    </source>
</evidence>
<proteinExistence type="predicted"/>
<keyword evidence="2" id="KW-0812">Transmembrane</keyword>
<organism evidence="3 4">
    <name type="scientific">Nonomuraea thailandensis</name>
    <dbReference type="NCBI Taxonomy" id="1188745"/>
    <lineage>
        <taxon>Bacteria</taxon>
        <taxon>Bacillati</taxon>
        <taxon>Actinomycetota</taxon>
        <taxon>Actinomycetes</taxon>
        <taxon>Streptosporangiales</taxon>
        <taxon>Streptosporangiaceae</taxon>
        <taxon>Nonomuraea</taxon>
    </lineage>
</organism>
<keyword evidence="2" id="KW-1133">Transmembrane helix</keyword>
<dbReference type="AlphaFoldDB" id="A0A9X2GG33"/>
<accession>A0A9X2GG33</accession>
<dbReference type="InterPro" id="IPR001646">
    <property type="entry name" value="5peptide_repeat"/>
</dbReference>
<evidence type="ECO:0000256" key="1">
    <source>
        <dbReference type="SAM" id="MobiDB-lite"/>
    </source>
</evidence>
<keyword evidence="4" id="KW-1185">Reference proteome</keyword>
<gene>
    <name evidence="3" type="ORF">HD597_003874</name>
</gene>
<evidence type="ECO:0008006" key="5">
    <source>
        <dbReference type="Google" id="ProtNLM"/>
    </source>
</evidence>
<evidence type="ECO:0000313" key="3">
    <source>
        <dbReference type="EMBL" id="MCP2356854.1"/>
    </source>
</evidence>